<protein>
    <submittedName>
        <fullName evidence="2">Cadherin 4</fullName>
    </submittedName>
</protein>
<feature type="chain" id="PRO_5040763090" evidence="1">
    <location>
        <begin position="26"/>
        <end position="70"/>
    </location>
</feature>
<dbReference type="AlphaFoldDB" id="A0A9W7WCN3"/>
<gene>
    <name evidence="2" type="ORF">IRJ41_009826</name>
</gene>
<proteinExistence type="predicted"/>
<keyword evidence="3" id="KW-1185">Reference proteome</keyword>
<organism evidence="2 3">
    <name type="scientific">Triplophysa rosa</name>
    <name type="common">Cave loach</name>
    <dbReference type="NCBI Taxonomy" id="992332"/>
    <lineage>
        <taxon>Eukaryota</taxon>
        <taxon>Metazoa</taxon>
        <taxon>Chordata</taxon>
        <taxon>Craniata</taxon>
        <taxon>Vertebrata</taxon>
        <taxon>Euteleostomi</taxon>
        <taxon>Actinopterygii</taxon>
        <taxon>Neopterygii</taxon>
        <taxon>Teleostei</taxon>
        <taxon>Ostariophysi</taxon>
        <taxon>Cypriniformes</taxon>
        <taxon>Nemacheilidae</taxon>
        <taxon>Triplophysa</taxon>
    </lineage>
</organism>
<sequence length="70" mass="7526">MKAGFAIVVACALVVSASLGRHGNAQTIAPCRPGFSQSFYTVFVPRGVSIGQRIYSARNREFKVPLELSP</sequence>
<dbReference type="EMBL" id="JAFHDT010000020">
    <property type="protein sequence ID" value="KAI7795136.1"/>
    <property type="molecule type" value="Genomic_DNA"/>
</dbReference>
<name>A0A9W7WCN3_TRIRA</name>
<reference evidence="2" key="1">
    <citation type="submission" date="2021-02" db="EMBL/GenBank/DDBJ databases">
        <title>Comparative genomics reveals that relaxation of natural selection precedes convergent phenotypic evolution of cavefish.</title>
        <authorList>
            <person name="Peng Z."/>
        </authorList>
    </citation>
    <scope>NUCLEOTIDE SEQUENCE</scope>
    <source>
        <tissue evidence="2">Muscle</tissue>
    </source>
</reference>
<evidence type="ECO:0000313" key="3">
    <source>
        <dbReference type="Proteomes" id="UP001059041"/>
    </source>
</evidence>
<evidence type="ECO:0000256" key="1">
    <source>
        <dbReference type="SAM" id="SignalP"/>
    </source>
</evidence>
<accession>A0A9W7WCN3</accession>
<keyword evidence="1" id="KW-0732">Signal</keyword>
<feature type="signal peptide" evidence="1">
    <location>
        <begin position="1"/>
        <end position="25"/>
    </location>
</feature>
<comment type="caution">
    <text evidence="2">The sequence shown here is derived from an EMBL/GenBank/DDBJ whole genome shotgun (WGS) entry which is preliminary data.</text>
</comment>
<dbReference type="Proteomes" id="UP001059041">
    <property type="component" value="Linkage Group LG20"/>
</dbReference>
<evidence type="ECO:0000313" key="2">
    <source>
        <dbReference type="EMBL" id="KAI7795136.1"/>
    </source>
</evidence>